<dbReference type="GO" id="GO:0016747">
    <property type="term" value="F:acyltransferase activity, transferring groups other than amino-acyl groups"/>
    <property type="evidence" value="ECO:0007669"/>
    <property type="project" value="InterPro"/>
</dbReference>
<gene>
    <name evidence="2" type="ORF">IC620_14725</name>
</gene>
<dbReference type="PANTHER" id="PTHR43415:SF3">
    <property type="entry name" value="GNAT-FAMILY ACETYLTRANSFERASE"/>
    <property type="match status" value="1"/>
</dbReference>
<name>A0A926NHE4_9BACL</name>
<dbReference type="InterPro" id="IPR000182">
    <property type="entry name" value="GNAT_dom"/>
</dbReference>
<evidence type="ECO:0000259" key="1">
    <source>
        <dbReference type="PROSITE" id="PS51186"/>
    </source>
</evidence>
<dbReference type="Proteomes" id="UP000661691">
    <property type="component" value="Unassembled WGS sequence"/>
</dbReference>
<proteinExistence type="predicted"/>
<dbReference type="EMBL" id="JACXAH010000030">
    <property type="protein sequence ID" value="MBD1373599.1"/>
    <property type="molecule type" value="Genomic_DNA"/>
</dbReference>
<dbReference type="PROSITE" id="PS51186">
    <property type="entry name" value="GNAT"/>
    <property type="match status" value="1"/>
</dbReference>
<protein>
    <submittedName>
        <fullName evidence="2">GNAT family N-acetyltransferase</fullName>
    </submittedName>
</protein>
<evidence type="ECO:0000313" key="2">
    <source>
        <dbReference type="EMBL" id="MBD1373599.1"/>
    </source>
</evidence>
<dbReference type="SUPFAM" id="SSF55729">
    <property type="entry name" value="Acyl-CoA N-acyltransferases (Nat)"/>
    <property type="match status" value="1"/>
</dbReference>
<dbReference type="Gene3D" id="3.40.630.30">
    <property type="match status" value="1"/>
</dbReference>
<dbReference type="PANTHER" id="PTHR43415">
    <property type="entry name" value="SPERMIDINE N(1)-ACETYLTRANSFERASE"/>
    <property type="match status" value="1"/>
</dbReference>
<keyword evidence="3" id="KW-1185">Reference proteome</keyword>
<comment type="caution">
    <text evidence="2">The sequence shown here is derived from an EMBL/GenBank/DDBJ whole genome shotgun (WGS) entry which is preliminary data.</text>
</comment>
<organism evidence="2 3">
    <name type="scientific">Polycladospora coralii</name>
    <dbReference type="NCBI Taxonomy" id="2771432"/>
    <lineage>
        <taxon>Bacteria</taxon>
        <taxon>Bacillati</taxon>
        <taxon>Bacillota</taxon>
        <taxon>Bacilli</taxon>
        <taxon>Bacillales</taxon>
        <taxon>Thermoactinomycetaceae</taxon>
        <taxon>Polycladospora</taxon>
    </lineage>
</organism>
<sequence>MFYTENIQLRKWKETDIPIYHSWRNDPEITQSTHPTLDVYRYEETKKFYDEVICASNSKCYMIEHIPDQKPIGVTSLIHIDLYNRQAKCIIDIGEKAYWGRRYGQEALAILLRYSFNELGLHRISLKVFESNSRAIHLYKRIGFVEEGKLRQSLFRNGRWYDTLLMSLLAPEYKQLNS</sequence>
<dbReference type="Pfam" id="PF13302">
    <property type="entry name" value="Acetyltransf_3"/>
    <property type="match status" value="1"/>
</dbReference>
<reference evidence="2" key="1">
    <citation type="submission" date="2020-09" db="EMBL/GenBank/DDBJ databases">
        <title>A novel bacterium of genus Hazenella, isolated from South China Sea.</title>
        <authorList>
            <person name="Huang H."/>
            <person name="Mo K."/>
            <person name="Hu Y."/>
        </authorList>
    </citation>
    <scope>NUCLEOTIDE SEQUENCE</scope>
    <source>
        <strain evidence="2">IB182357</strain>
    </source>
</reference>
<evidence type="ECO:0000313" key="3">
    <source>
        <dbReference type="Proteomes" id="UP000661691"/>
    </source>
</evidence>
<accession>A0A926NHE4</accession>
<dbReference type="RefSeq" id="WP_191142619.1">
    <property type="nucleotide sequence ID" value="NZ_JACXAH010000030.1"/>
</dbReference>
<feature type="domain" description="N-acetyltransferase" evidence="1">
    <location>
        <begin position="7"/>
        <end position="171"/>
    </location>
</feature>
<dbReference type="AlphaFoldDB" id="A0A926NHE4"/>
<dbReference type="InterPro" id="IPR016181">
    <property type="entry name" value="Acyl_CoA_acyltransferase"/>
</dbReference>